<protein>
    <submittedName>
        <fullName evidence="2">Uncharacterized protein</fullName>
    </submittedName>
</protein>
<feature type="transmembrane region" description="Helical" evidence="1">
    <location>
        <begin position="287"/>
        <end position="304"/>
    </location>
</feature>
<evidence type="ECO:0000313" key="2">
    <source>
        <dbReference type="EMBL" id="CAG9807768.1"/>
    </source>
</evidence>
<gene>
    <name evidence="2" type="ORF">CHIRRI_LOCUS10614</name>
</gene>
<feature type="transmembrane region" description="Helical" evidence="1">
    <location>
        <begin position="351"/>
        <end position="370"/>
    </location>
</feature>
<feature type="transmembrane region" description="Helical" evidence="1">
    <location>
        <begin position="78"/>
        <end position="98"/>
    </location>
</feature>
<feature type="transmembrane region" description="Helical" evidence="1">
    <location>
        <begin position="310"/>
        <end position="330"/>
    </location>
</feature>
<sequence length="402" mass="46257">MAGSISKYFYQAAANKTCADFHHPGKTCTQAAIQCLQNGVLGSAKFYFPLCLLPLLFKLHKWNEIKTWKEFLKNYTRCIFSGFFITTTGFILFCAAYQIFKGYYFPLCICLPSSLGAMFCGFLPKKYLHIDGLSLLNVYIEFVIKQSKFKAVAWLRNSKIGATFLYGIMNSIIVYCLHVLKSNRFWFVNVGKIANQNSEKDICVHGTIKCADYLKKEVKQTSLFAFGVAMFKLVFPRLMTLLKNPQLLFTKYWKKFDFGLFMFILASNGIFKAVRCKLNQMKKYPRPINVFIAGLASSLGYIFYPRYIIFTMGISTLIEVIYKYLDNYYISNNIQLPKIMTIINRLPMCELVYMFGIGMTFQLRVVYPHLTNKFIHKMMSIGSSGRSDEVARNYAGIMMGLQ</sequence>
<dbReference type="OrthoDB" id="291792at2759"/>
<reference evidence="2" key="1">
    <citation type="submission" date="2022-01" db="EMBL/GenBank/DDBJ databases">
        <authorList>
            <person name="King R."/>
        </authorList>
    </citation>
    <scope>NUCLEOTIDE SEQUENCE</scope>
</reference>
<name>A0A9N9S246_9DIPT</name>
<keyword evidence="1" id="KW-0472">Membrane</keyword>
<dbReference type="Proteomes" id="UP001153620">
    <property type="component" value="Chromosome 3"/>
</dbReference>
<feature type="transmembrane region" description="Helical" evidence="1">
    <location>
        <begin position="221"/>
        <end position="238"/>
    </location>
</feature>
<dbReference type="EMBL" id="OU895879">
    <property type="protein sequence ID" value="CAG9807768.1"/>
    <property type="molecule type" value="Genomic_DNA"/>
</dbReference>
<reference evidence="2" key="2">
    <citation type="submission" date="2022-10" db="EMBL/GenBank/DDBJ databases">
        <authorList>
            <consortium name="ENA_rothamsted_submissions"/>
            <consortium name="culmorum"/>
            <person name="King R."/>
        </authorList>
    </citation>
    <scope>NUCLEOTIDE SEQUENCE</scope>
</reference>
<keyword evidence="3" id="KW-1185">Reference proteome</keyword>
<evidence type="ECO:0000313" key="3">
    <source>
        <dbReference type="Proteomes" id="UP001153620"/>
    </source>
</evidence>
<accession>A0A9N9S246</accession>
<feature type="transmembrane region" description="Helical" evidence="1">
    <location>
        <begin position="258"/>
        <end position="275"/>
    </location>
</feature>
<keyword evidence="1" id="KW-0812">Transmembrane</keyword>
<evidence type="ECO:0000256" key="1">
    <source>
        <dbReference type="SAM" id="Phobius"/>
    </source>
</evidence>
<organism evidence="2 3">
    <name type="scientific">Chironomus riparius</name>
    <dbReference type="NCBI Taxonomy" id="315576"/>
    <lineage>
        <taxon>Eukaryota</taxon>
        <taxon>Metazoa</taxon>
        <taxon>Ecdysozoa</taxon>
        <taxon>Arthropoda</taxon>
        <taxon>Hexapoda</taxon>
        <taxon>Insecta</taxon>
        <taxon>Pterygota</taxon>
        <taxon>Neoptera</taxon>
        <taxon>Endopterygota</taxon>
        <taxon>Diptera</taxon>
        <taxon>Nematocera</taxon>
        <taxon>Chironomoidea</taxon>
        <taxon>Chironomidae</taxon>
        <taxon>Chironominae</taxon>
        <taxon>Chironomus</taxon>
    </lineage>
</organism>
<proteinExistence type="predicted"/>
<keyword evidence="1" id="KW-1133">Transmembrane helix</keyword>
<dbReference type="AlphaFoldDB" id="A0A9N9S246"/>